<reference evidence="1 2" key="1">
    <citation type="submission" date="2019-07" db="EMBL/GenBank/DDBJ databases">
        <title>Draft genome sequences of 15 bacterial species constituting the stable defined intestinal microbiota of the GM15 gnotobiotic mouse model.</title>
        <authorList>
            <person name="Elie C."/>
            <person name="Mathieu A."/>
            <person name="Saliou A."/>
            <person name="Darnaud M."/>
            <person name="Leulier F."/>
            <person name="Tamellini A."/>
        </authorList>
    </citation>
    <scope>NUCLEOTIDE SEQUENCE [LARGE SCALE GENOMIC DNA]</scope>
    <source>
        <strain evidence="2">ASF 502</strain>
    </source>
</reference>
<dbReference type="Proteomes" id="UP000474104">
    <property type="component" value="Unassembled WGS sequence"/>
</dbReference>
<name>A0A9X5C8T0_9FIRM</name>
<evidence type="ECO:0000313" key="1">
    <source>
        <dbReference type="EMBL" id="NDO69830.1"/>
    </source>
</evidence>
<sequence>MEGEQMAAGKYIDHSGMAWVPWIRWEDNTIQCAPSGLDTLEQVKEYAEKRSVETGMGYVIL</sequence>
<proteinExistence type="predicted"/>
<evidence type="ECO:0000313" key="2">
    <source>
        <dbReference type="Proteomes" id="UP000474104"/>
    </source>
</evidence>
<dbReference type="RefSeq" id="WP_004075892.1">
    <property type="nucleotide sequence ID" value="NZ_VIRB01000085.1"/>
</dbReference>
<organism evidence="1 2">
    <name type="scientific">Schaedlerella arabinosiphila</name>
    <dbReference type="NCBI Taxonomy" id="2044587"/>
    <lineage>
        <taxon>Bacteria</taxon>
        <taxon>Bacillati</taxon>
        <taxon>Bacillota</taxon>
        <taxon>Clostridia</taxon>
        <taxon>Lachnospirales</taxon>
        <taxon>Lachnospiraceae</taxon>
        <taxon>Schaedlerella</taxon>
    </lineage>
</organism>
<dbReference type="AlphaFoldDB" id="A0A9X5C8T0"/>
<protein>
    <submittedName>
        <fullName evidence="1">Uncharacterized protein</fullName>
    </submittedName>
</protein>
<dbReference type="EMBL" id="VIRB01000085">
    <property type="protein sequence ID" value="NDO69830.1"/>
    <property type="molecule type" value="Genomic_DNA"/>
</dbReference>
<comment type="caution">
    <text evidence="1">The sequence shown here is derived from an EMBL/GenBank/DDBJ whole genome shotgun (WGS) entry which is preliminary data.</text>
</comment>
<gene>
    <name evidence="1" type="ORF">FMM80_14580</name>
</gene>
<accession>A0A9X5C8T0</accession>